<proteinExistence type="predicted"/>
<protein>
    <submittedName>
        <fullName evidence="2">Uncharacterized protein</fullName>
    </submittedName>
</protein>
<dbReference type="Proteomes" id="UP000009168">
    <property type="component" value="Unassembled WGS sequence"/>
</dbReference>
<feature type="compositionally biased region" description="Polar residues" evidence="1">
    <location>
        <begin position="284"/>
        <end position="296"/>
    </location>
</feature>
<accession>Q23E54</accession>
<dbReference type="RefSeq" id="XP_001014978.2">
    <property type="nucleotide sequence ID" value="XM_001014978.2"/>
</dbReference>
<evidence type="ECO:0000313" key="2">
    <source>
        <dbReference type="EMBL" id="EAR94733.2"/>
    </source>
</evidence>
<dbReference type="AlphaFoldDB" id="Q23E54"/>
<name>Q23E54_TETTS</name>
<keyword evidence="3" id="KW-1185">Reference proteome</keyword>
<dbReference type="InParanoid" id="Q23E54"/>
<dbReference type="EMBL" id="GG662711">
    <property type="protein sequence ID" value="EAR94733.2"/>
    <property type="molecule type" value="Genomic_DNA"/>
</dbReference>
<evidence type="ECO:0000256" key="1">
    <source>
        <dbReference type="SAM" id="MobiDB-lite"/>
    </source>
</evidence>
<feature type="region of interest" description="Disordered" evidence="1">
    <location>
        <begin position="284"/>
        <end position="310"/>
    </location>
</feature>
<organism evidence="2 3">
    <name type="scientific">Tetrahymena thermophila (strain SB210)</name>
    <dbReference type="NCBI Taxonomy" id="312017"/>
    <lineage>
        <taxon>Eukaryota</taxon>
        <taxon>Sar</taxon>
        <taxon>Alveolata</taxon>
        <taxon>Ciliophora</taxon>
        <taxon>Intramacronucleata</taxon>
        <taxon>Oligohymenophorea</taxon>
        <taxon>Hymenostomatida</taxon>
        <taxon>Tetrahymenina</taxon>
        <taxon>Tetrahymenidae</taxon>
        <taxon>Tetrahymena</taxon>
    </lineage>
</organism>
<dbReference type="HOGENOM" id="CLU_610463_0_0_1"/>
<dbReference type="GeneID" id="7824853"/>
<evidence type="ECO:0000313" key="3">
    <source>
        <dbReference type="Proteomes" id="UP000009168"/>
    </source>
</evidence>
<gene>
    <name evidence="2" type="ORF">TTHERM_00672010</name>
</gene>
<sequence>MRRAQSSQGNRQMFGNISAYNPFNPLQSYLIENYNHKQYINSIANQRITYFLDKRMTKEDEIYRQMLKNSIATGVMADDKFSSYLQKVTKAREQSEIEAIQMRQEQIKTEQMVKSAKNLKPKNAIKHVKITQEEFAINNCAQITDQEELKKQIQQLVHVNKIKNFVQRINNKKQIKYLNKALDEIKQHHNKRDKPIKYINNENKDPRALHKPLRMPITDFKVVKLKQKPLNLSDDLTINFFDYQAKPHQIVVPKKTAEQEKIRENEVITNLGFKIRQTSEISVVAQSRNASPQKSNSPERQHHQSQFFQSRRNRNMAREKGLMIDLDQIEKQAKEEILQEQKENELFQENPQDNLFVTSYIPTQHIQQRLGSADSHKTVQQSKFQQLRLQDTVSPQDLKNQGKKVSLNQMGSFNIDSAVNSQKEINIVAQPSLTQSQLSQRFKQSNKMNNLIDQMNDYQNSSNTKNINNIINKFQNDYDKMSQQYFDKDLQQQTDLEQTLRDPEKKSFLVKTKKQLVK</sequence>
<reference evidence="3" key="1">
    <citation type="journal article" date="2006" name="PLoS Biol.">
        <title>Macronuclear genome sequence of the ciliate Tetrahymena thermophila, a model eukaryote.</title>
        <authorList>
            <person name="Eisen J.A."/>
            <person name="Coyne R.S."/>
            <person name="Wu M."/>
            <person name="Wu D."/>
            <person name="Thiagarajan M."/>
            <person name="Wortman J.R."/>
            <person name="Badger J.H."/>
            <person name="Ren Q."/>
            <person name="Amedeo P."/>
            <person name="Jones K.M."/>
            <person name="Tallon L.J."/>
            <person name="Delcher A.L."/>
            <person name="Salzberg S.L."/>
            <person name="Silva J.C."/>
            <person name="Haas B.J."/>
            <person name="Majoros W.H."/>
            <person name="Farzad M."/>
            <person name="Carlton J.M."/>
            <person name="Smith R.K. Jr."/>
            <person name="Garg J."/>
            <person name="Pearlman R.E."/>
            <person name="Karrer K.M."/>
            <person name="Sun L."/>
            <person name="Manning G."/>
            <person name="Elde N.C."/>
            <person name="Turkewitz A.P."/>
            <person name="Asai D.J."/>
            <person name="Wilkes D.E."/>
            <person name="Wang Y."/>
            <person name="Cai H."/>
            <person name="Collins K."/>
            <person name="Stewart B.A."/>
            <person name="Lee S.R."/>
            <person name="Wilamowska K."/>
            <person name="Weinberg Z."/>
            <person name="Ruzzo W.L."/>
            <person name="Wloga D."/>
            <person name="Gaertig J."/>
            <person name="Frankel J."/>
            <person name="Tsao C.-C."/>
            <person name="Gorovsky M.A."/>
            <person name="Keeling P.J."/>
            <person name="Waller R.F."/>
            <person name="Patron N.J."/>
            <person name="Cherry J.M."/>
            <person name="Stover N.A."/>
            <person name="Krieger C.J."/>
            <person name="del Toro C."/>
            <person name="Ryder H.F."/>
            <person name="Williamson S.C."/>
            <person name="Barbeau R.A."/>
            <person name="Hamilton E.P."/>
            <person name="Orias E."/>
        </authorList>
    </citation>
    <scope>NUCLEOTIDE SEQUENCE [LARGE SCALE GENOMIC DNA]</scope>
    <source>
        <strain evidence="3">SB210</strain>
    </source>
</reference>
<dbReference type="KEGG" id="tet:TTHERM_00672010"/>